<dbReference type="AlphaFoldDB" id="Q9TWF0"/>
<name>Q9TWF0_THETS</name>
<proteinExistence type="evidence at protein level"/>
<keyword id="KW-0903">Direct protein sequencing</keyword>
<accession>Q9TWF0</accession>
<reference key="1">
    <citation type="journal article" date="1995" name="Neurosci. Lett.">
        <title>A comparison of the N-terminal sequence of the leech Theromyzon tessulatum angiotensin converting-like enzyme with forms of vertebrate angiotensin converting enzymes.</title>
        <authorList>
            <person name="Laurent V."/>
            <person name="Salzet M."/>
        </authorList>
    </citation>
    <scope>PROTEIN SEQUENCE</scope>
</reference>
<sequence>GLDPELSPGCFSADEAGAQLFAE</sequence>
<organism>
    <name type="scientific">Theromyzon tessulatum</name>
    <name type="common">Duck leech</name>
    <dbReference type="NCBI Taxonomy" id="13286"/>
    <lineage>
        <taxon>Eukaryota</taxon>
        <taxon>Metazoa</taxon>
        <taxon>Spiralia</taxon>
        <taxon>Lophotrochozoa</taxon>
        <taxon>Annelida</taxon>
        <taxon>Clitellata</taxon>
        <taxon>Hirudinea</taxon>
        <taxon>Rhynchobdellida</taxon>
        <taxon>Glossiphoniidae</taxon>
        <taxon>Theromyzon</taxon>
    </lineage>
</organism>
<protein>
    <submittedName>
        <fullName>120 kDa angiotensin converting-like enzyme</fullName>
    </submittedName>
</protein>